<gene>
    <name evidence="4" type="ORF">RM863_17795</name>
</gene>
<dbReference type="RefSeq" id="WP_311635677.1">
    <property type="nucleotide sequence ID" value="NZ_JAVRFF010000019.1"/>
</dbReference>
<accession>A0ABU2ULC0</accession>
<keyword evidence="5" id="KW-1185">Reference proteome</keyword>
<dbReference type="SUPFAM" id="SSF55347">
    <property type="entry name" value="Glyceraldehyde-3-phosphate dehydrogenase-like, C-terminal domain"/>
    <property type="match status" value="1"/>
</dbReference>
<dbReference type="InterPro" id="IPR036291">
    <property type="entry name" value="NAD(P)-bd_dom_sf"/>
</dbReference>
<dbReference type="Pfam" id="PF22725">
    <property type="entry name" value="GFO_IDH_MocA_C3"/>
    <property type="match status" value="1"/>
</dbReference>
<evidence type="ECO:0000313" key="4">
    <source>
        <dbReference type="EMBL" id="MDT0473985.1"/>
    </source>
</evidence>
<organism evidence="4 5">
    <name type="scientific">Streptomyces hintoniae</name>
    <dbReference type="NCBI Taxonomy" id="3075521"/>
    <lineage>
        <taxon>Bacteria</taxon>
        <taxon>Bacillati</taxon>
        <taxon>Actinomycetota</taxon>
        <taxon>Actinomycetes</taxon>
        <taxon>Kitasatosporales</taxon>
        <taxon>Streptomycetaceae</taxon>
        <taxon>Streptomyces</taxon>
    </lineage>
</organism>
<protein>
    <submittedName>
        <fullName evidence="4">Gfo/Idh/MocA family oxidoreductase</fullName>
    </submittedName>
</protein>
<evidence type="ECO:0000256" key="1">
    <source>
        <dbReference type="ARBA" id="ARBA00023002"/>
    </source>
</evidence>
<evidence type="ECO:0000259" key="3">
    <source>
        <dbReference type="Pfam" id="PF22725"/>
    </source>
</evidence>
<name>A0ABU2ULC0_9ACTN</name>
<dbReference type="Pfam" id="PF01408">
    <property type="entry name" value="GFO_IDH_MocA"/>
    <property type="match status" value="1"/>
</dbReference>
<dbReference type="SUPFAM" id="SSF51735">
    <property type="entry name" value="NAD(P)-binding Rossmann-fold domains"/>
    <property type="match status" value="1"/>
</dbReference>
<dbReference type="Proteomes" id="UP001180489">
    <property type="component" value="Unassembled WGS sequence"/>
</dbReference>
<dbReference type="EMBL" id="JAVRFF010000019">
    <property type="protein sequence ID" value="MDT0473985.1"/>
    <property type="molecule type" value="Genomic_DNA"/>
</dbReference>
<dbReference type="InterPro" id="IPR050463">
    <property type="entry name" value="Gfo/Idh/MocA_oxidrdct_glycsds"/>
</dbReference>
<dbReference type="Gene3D" id="3.30.360.10">
    <property type="entry name" value="Dihydrodipicolinate Reductase, domain 2"/>
    <property type="match status" value="1"/>
</dbReference>
<feature type="domain" description="Gfo/Idh/MocA-like oxidoreductase N-terminal" evidence="2">
    <location>
        <begin position="6"/>
        <end position="121"/>
    </location>
</feature>
<keyword evidence="1" id="KW-0560">Oxidoreductase</keyword>
<dbReference type="Gene3D" id="3.40.50.720">
    <property type="entry name" value="NAD(P)-binding Rossmann-like Domain"/>
    <property type="match status" value="1"/>
</dbReference>
<sequence length="381" mass="40459">MNPPLRAGFIGGGFMAAVHTRASRAARARLVALAGSTPERGKQAAHDLGVERCEPDAQALAAAGDLDVVHVCSPNRLHAEHTLAALAGGAHVICEKPLATTAADAERLVSAAREAGRVAAVPFVYRYHPMARQARALVAEGRLGTILTLDAAYLQDWLLDPGDDNWRADSAAGGPSRAFADIGSHLCDLIEFVTGRRIHRLAARTRTVHAHRGGRKVTNEDIAALLVELDDGALGTLLVSQLAPGRKNSLTLELHGTRQSVRFEQERPEELWIGLRHGSQSLLRDPDHAAADAARVSPLPAGHALGYQDAFSAFVADVYSAVRGQLPDGMPTFDDGLRAARLTEAVLASARDHGTWTETAPGAFEKAPATTETAPANEDRT</sequence>
<proteinExistence type="predicted"/>
<dbReference type="InterPro" id="IPR000683">
    <property type="entry name" value="Gfo/Idh/MocA-like_OxRdtase_N"/>
</dbReference>
<dbReference type="PANTHER" id="PTHR43818">
    <property type="entry name" value="BCDNA.GH03377"/>
    <property type="match status" value="1"/>
</dbReference>
<comment type="caution">
    <text evidence="4">The sequence shown here is derived from an EMBL/GenBank/DDBJ whole genome shotgun (WGS) entry which is preliminary data.</text>
</comment>
<reference evidence="4" key="1">
    <citation type="submission" date="2024-05" db="EMBL/GenBank/DDBJ databases">
        <title>30 novel species of actinomycetes from the DSMZ collection.</title>
        <authorList>
            <person name="Nouioui I."/>
        </authorList>
    </citation>
    <scope>NUCLEOTIDE SEQUENCE</scope>
    <source>
        <strain evidence="4">DSM 41014</strain>
    </source>
</reference>
<feature type="domain" description="GFO/IDH/MocA-like oxidoreductase" evidence="3">
    <location>
        <begin position="132"/>
        <end position="261"/>
    </location>
</feature>
<evidence type="ECO:0000259" key="2">
    <source>
        <dbReference type="Pfam" id="PF01408"/>
    </source>
</evidence>
<evidence type="ECO:0000313" key="5">
    <source>
        <dbReference type="Proteomes" id="UP001180489"/>
    </source>
</evidence>
<dbReference type="InterPro" id="IPR055170">
    <property type="entry name" value="GFO_IDH_MocA-like_dom"/>
</dbReference>
<dbReference type="PANTHER" id="PTHR43818:SF11">
    <property type="entry name" value="BCDNA.GH03377"/>
    <property type="match status" value="1"/>
</dbReference>